<dbReference type="Pfam" id="PF19522">
    <property type="entry name" value="DUF6052"/>
    <property type="match status" value="1"/>
</dbReference>
<dbReference type="OrthoDB" id="5196945at2"/>
<dbReference type="Proteomes" id="UP000265719">
    <property type="component" value="Chromosome"/>
</dbReference>
<proteinExistence type="predicted"/>
<protein>
    <submittedName>
        <fullName evidence="1">Uncharacterized protein</fullName>
    </submittedName>
</protein>
<evidence type="ECO:0000313" key="2">
    <source>
        <dbReference type="Proteomes" id="UP000265719"/>
    </source>
</evidence>
<name>A0A399G4Y3_9ACTN</name>
<sequence length="89" mass="9493">MTNGRAELSAEEKRRLRECYDVLQEFAGTGPVPSVRAAARVAVAELHAVLDGQAMDFDFYSHRWLEDGTGDDGSAGTGPGRPQEDGVAG</sequence>
<organism evidence="1 2">
    <name type="scientific">Thermobifida halotolerans</name>
    <dbReference type="NCBI Taxonomy" id="483545"/>
    <lineage>
        <taxon>Bacteria</taxon>
        <taxon>Bacillati</taxon>
        <taxon>Actinomycetota</taxon>
        <taxon>Actinomycetes</taxon>
        <taxon>Streptosporangiales</taxon>
        <taxon>Nocardiopsidaceae</taxon>
        <taxon>Thermobifida</taxon>
    </lineage>
</organism>
<dbReference type="AlphaFoldDB" id="A0A399G4Y3"/>
<dbReference type="RefSeq" id="WP_068690631.1">
    <property type="nucleotide sequence ID" value="NZ_CP063196.1"/>
</dbReference>
<gene>
    <name evidence="1" type="ORF">NI17_008260</name>
</gene>
<accession>A0A399G4Y3</accession>
<keyword evidence="2" id="KW-1185">Reference proteome</keyword>
<dbReference type="InterPro" id="IPR046115">
    <property type="entry name" value="DUF6052"/>
</dbReference>
<reference evidence="1" key="1">
    <citation type="submission" date="2020-10" db="EMBL/GenBank/DDBJ databases">
        <title>De novo genome project of the cellulose decomposer Thermobifida halotolerans type strain.</title>
        <authorList>
            <person name="Nagy I."/>
            <person name="Horvath B."/>
            <person name="Kukolya J."/>
            <person name="Nagy I."/>
            <person name="Orsini M."/>
        </authorList>
    </citation>
    <scope>NUCLEOTIDE SEQUENCE</scope>
    <source>
        <strain evidence="1">DSM 44931</strain>
    </source>
</reference>
<evidence type="ECO:0000313" key="1">
    <source>
        <dbReference type="EMBL" id="UOE21123.1"/>
    </source>
</evidence>
<dbReference type="KEGG" id="thao:NI17_008260"/>
<dbReference type="EMBL" id="CP063196">
    <property type="protein sequence ID" value="UOE21123.1"/>
    <property type="molecule type" value="Genomic_DNA"/>
</dbReference>